<dbReference type="InterPro" id="IPR050177">
    <property type="entry name" value="Lipid_A_modif_metabolic_enz"/>
</dbReference>
<dbReference type="SUPFAM" id="SSF51735">
    <property type="entry name" value="NAD(P)-binding Rossmann-fold domains"/>
    <property type="match status" value="1"/>
</dbReference>
<comment type="caution">
    <text evidence="2">The sequence shown here is derived from an EMBL/GenBank/DDBJ whole genome shotgun (WGS) entry which is preliminary data.</text>
</comment>
<dbReference type="Gene3D" id="3.40.50.720">
    <property type="entry name" value="NAD(P)-binding Rossmann-like Domain"/>
    <property type="match status" value="1"/>
</dbReference>
<feature type="domain" description="NAD-dependent epimerase/dehydratase" evidence="1">
    <location>
        <begin position="4"/>
        <end position="204"/>
    </location>
</feature>
<dbReference type="Pfam" id="PF01370">
    <property type="entry name" value="Epimerase"/>
    <property type="match status" value="1"/>
</dbReference>
<accession>A0ABW6KEI5</accession>
<evidence type="ECO:0000313" key="2">
    <source>
        <dbReference type="EMBL" id="MFE8702673.1"/>
    </source>
</evidence>
<reference evidence="2 3" key="1">
    <citation type="submission" date="2024-08" db="EMBL/GenBank/DDBJ databases">
        <title>Two novel Cytobacillus novel species.</title>
        <authorList>
            <person name="Liu G."/>
        </authorList>
    </citation>
    <scope>NUCLEOTIDE SEQUENCE [LARGE SCALE GENOMIC DNA]</scope>
    <source>
        <strain evidence="2 3">FJAT-54145</strain>
    </source>
</reference>
<evidence type="ECO:0000313" key="3">
    <source>
        <dbReference type="Proteomes" id="UP001601059"/>
    </source>
</evidence>
<proteinExistence type="predicted"/>
<dbReference type="Proteomes" id="UP001601059">
    <property type="component" value="Unassembled WGS sequence"/>
</dbReference>
<sequence length="293" mass="33425">MDNVLILGGTQFFGKRLVEKLLKQGKSVTIATRGKTKDPFGDRVQRLIIDREDKESIINETEGKNWDVVYDQTCYSPQEARDAAEALKEKVKRYIFTSTMAVYDYGTNNVEENFNPYEYQITYKGRRDYPGYEGYKEAKRASEAHLFQETNFEVVAIRFPIVIGKDDYTNRLKLHVEKVMGNEPIGIPNEEARYSFILSHEAASFLYEMGLSNFTGPVNPGCDGDISMGELMRKIEGITELKAKITNELTPENASPYALPGSWSINTNKVKELGYSFSDLHQTLDELIHYYKG</sequence>
<dbReference type="InterPro" id="IPR036291">
    <property type="entry name" value="NAD(P)-bd_dom_sf"/>
</dbReference>
<dbReference type="EMBL" id="JBIACK010000011">
    <property type="protein sequence ID" value="MFE8702673.1"/>
    <property type="molecule type" value="Genomic_DNA"/>
</dbReference>
<name>A0ABW6KEI5_9BACI</name>
<dbReference type="InterPro" id="IPR001509">
    <property type="entry name" value="Epimerase_deHydtase"/>
</dbReference>
<evidence type="ECO:0000259" key="1">
    <source>
        <dbReference type="Pfam" id="PF01370"/>
    </source>
</evidence>
<organism evidence="2 3">
    <name type="scientific">Cytobacillus spartinae</name>
    <dbReference type="NCBI Taxonomy" id="3299023"/>
    <lineage>
        <taxon>Bacteria</taxon>
        <taxon>Bacillati</taxon>
        <taxon>Bacillota</taxon>
        <taxon>Bacilli</taxon>
        <taxon>Bacillales</taxon>
        <taxon>Bacillaceae</taxon>
        <taxon>Cytobacillus</taxon>
    </lineage>
</organism>
<protein>
    <submittedName>
        <fullName evidence="2">NAD-dependent epimerase/dehydratase family protein</fullName>
    </submittedName>
</protein>
<dbReference type="PANTHER" id="PTHR43245">
    <property type="entry name" value="BIFUNCTIONAL POLYMYXIN RESISTANCE PROTEIN ARNA"/>
    <property type="match status" value="1"/>
</dbReference>
<gene>
    <name evidence="2" type="ORF">ACFYKX_18900</name>
</gene>
<keyword evidence="3" id="KW-1185">Reference proteome</keyword>
<dbReference type="RefSeq" id="WP_389362640.1">
    <property type="nucleotide sequence ID" value="NZ_JBIACK010000011.1"/>
</dbReference>